<comment type="caution">
    <text evidence="4">The sequence shown here is derived from an EMBL/GenBank/DDBJ whole genome shotgun (WGS) entry which is preliminary data.</text>
</comment>
<dbReference type="Gene3D" id="3.40.50.1820">
    <property type="entry name" value="alpha/beta hydrolase"/>
    <property type="match status" value="1"/>
</dbReference>
<evidence type="ECO:0000259" key="3">
    <source>
        <dbReference type="Pfam" id="PF02230"/>
    </source>
</evidence>
<dbReference type="Proteomes" id="UP000070328">
    <property type="component" value="Unassembled WGS sequence"/>
</dbReference>
<feature type="domain" description="Phospholipase/carboxylesterase/thioesterase" evidence="3">
    <location>
        <begin position="259"/>
        <end position="317"/>
    </location>
</feature>
<dbReference type="PANTHER" id="PTHR10655">
    <property type="entry name" value="LYSOPHOSPHOLIPASE-RELATED"/>
    <property type="match status" value="1"/>
</dbReference>
<dbReference type="OrthoDB" id="2418081at2759"/>
<name>A0A135TX84_9PEZI</name>
<feature type="region of interest" description="Disordered" evidence="2">
    <location>
        <begin position="199"/>
        <end position="226"/>
    </location>
</feature>
<evidence type="ECO:0000256" key="2">
    <source>
        <dbReference type="SAM" id="MobiDB-lite"/>
    </source>
</evidence>
<comment type="similarity">
    <text evidence="1">Belongs to the AB hydrolase superfamily. AB hydrolase 2 family.</text>
</comment>
<evidence type="ECO:0000256" key="1">
    <source>
        <dbReference type="ARBA" id="ARBA00006499"/>
    </source>
</evidence>
<protein>
    <submittedName>
        <fullName evidence="4">Acyl-protein thioesterase</fullName>
    </submittedName>
</protein>
<accession>A0A135TX84</accession>
<dbReference type="AlphaFoldDB" id="A0A135TX84"/>
<feature type="domain" description="Phospholipase/carboxylesterase/thioesterase" evidence="3">
    <location>
        <begin position="33"/>
        <end position="189"/>
    </location>
</feature>
<sequence length="327" mass="35836">MAEAAESEETLGIRSEPRLPLHTFPQPMIIPPLKQPHQQTIILLHGRGSSAKLFAPELLSVPFDDSATSPSLNPCTFQDLLPHTRFIFPTAPRSRATIYRRSIINQWYDGSGDWEETLLGHAKDTVLFIHSLLEDEATRVGGTGKVVLGGFSQGCAAALVCLLMWRGTSLGGILGMCGMLPMAGAMAEAMAERDCRLGGRYDEAPEGSDDDPFEHSDGDSTSSWEGTRSEYDLVERALRILGDEIGITVLKLATRPSFQETPVFLGHGTVDDNVPVRYGQEAARVLRAMGCEVDFKTYDGLDHFYSKDMLKDMIAFLGDIAPGSRWS</sequence>
<dbReference type="GO" id="GO:0052689">
    <property type="term" value="F:carboxylic ester hydrolase activity"/>
    <property type="evidence" value="ECO:0007669"/>
    <property type="project" value="TreeGrafter"/>
</dbReference>
<keyword evidence="5" id="KW-1185">Reference proteome</keyword>
<reference evidence="4 5" key="1">
    <citation type="submission" date="2014-02" db="EMBL/GenBank/DDBJ databases">
        <title>The genome sequence of Colletotrichum simmondsii CBS122122.</title>
        <authorList>
            <person name="Baroncelli R."/>
            <person name="Thon M.R."/>
        </authorList>
    </citation>
    <scope>NUCLEOTIDE SEQUENCE [LARGE SCALE GENOMIC DNA]</scope>
    <source>
        <strain evidence="4 5">CBS122122</strain>
    </source>
</reference>
<dbReference type="EMBL" id="JFBX01000038">
    <property type="protein sequence ID" value="KXH52741.1"/>
    <property type="molecule type" value="Genomic_DNA"/>
</dbReference>
<evidence type="ECO:0000313" key="5">
    <source>
        <dbReference type="Proteomes" id="UP000070328"/>
    </source>
</evidence>
<gene>
    <name evidence="4" type="ORF">CSIM01_11539</name>
</gene>
<evidence type="ECO:0000313" key="4">
    <source>
        <dbReference type="EMBL" id="KXH52741.1"/>
    </source>
</evidence>
<dbReference type="InterPro" id="IPR029058">
    <property type="entry name" value="AB_hydrolase_fold"/>
</dbReference>
<dbReference type="InterPro" id="IPR003140">
    <property type="entry name" value="PLipase/COase/thioEstase"/>
</dbReference>
<organism evidence="4 5">
    <name type="scientific">Colletotrichum simmondsii</name>
    <dbReference type="NCBI Taxonomy" id="703756"/>
    <lineage>
        <taxon>Eukaryota</taxon>
        <taxon>Fungi</taxon>
        <taxon>Dikarya</taxon>
        <taxon>Ascomycota</taxon>
        <taxon>Pezizomycotina</taxon>
        <taxon>Sordariomycetes</taxon>
        <taxon>Hypocreomycetidae</taxon>
        <taxon>Glomerellales</taxon>
        <taxon>Glomerellaceae</taxon>
        <taxon>Colletotrichum</taxon>
        <taxon>Colletotrichum acutatum species complex</taxon>
    </lineage>
</organism>
<proteinExistence type="inferred from homology"/>
<dbReference type="GO" id="GO:0008474">
    <property type="term" value="F:palmitoyl-(protein) hydrolase activity"/>
    <property type="evidence" value="ECO:0007669"/>
    <property type="project" value="TreeGrafter"/>
</dbReference>
<dbReference type="SUPFAM" id="SSF53474">
    <property type="entry name" value="alpha/beta-Hydrolases"/>
    <property type="match status" value="1"/>
</dbReference>
<dbReference type="Pfam" id="PF02230">
    <property type="entry name" value="Abhydrolase_2"/>
    <property type="match status" value="2"/>
</dbReference>
<dbReference type="InterPro" id="IPR050565">
    <property type="entry name" value="LYPA1-2/EST-like"/>
</dbReference>
<dbReference type="GO" id="GO:0005737">
    <property type="term" value="C:cytoplasm"/>
    <property type="evidence" value="ECO:0007669"/>
    <property type="project" value="TreeGrafter"/>
</dbReference>
<dbReference type="PANTHER" id="PTHR10655:SF64">
    <property type="entry name" value="PHOSPHOLIPASE_CARBOXYLESTERASE_THIOESTERASE DOMAIN-CONTAINING PROTEIN"/>
    <property type="match status" value="1"/>
</dbReference>